<sequence length="127" mass="13471">METLLLSFCSSHSLSSTLFLCRSHRPLSLCHPFSLSPPPLSLSDQNECISAELNDCSPLAACTNEPGTFSCACPPEYTDISPTGAGPGRVCENGSMTTIVIISIVSGVMFVLFVALLLLSQAKKAKF</sequence>
<keyword evidence="6" id="KW-0472">Membrane</keyword>
<keyword evidence="4" id="KW-1015">Disulfide bond</keyword>
<dbReference type="GeneID" id="115924714"/>
<evidence type="ECO:0000256" key="2">
    <source>
        <dbReference type="ARBA" id="ARBA00022729"/>
    </source>
</evidence>
<reference evidence="9" key="1">
    <citation type="submission" date="2015-02" db="EMBL/GenBank/DDBJ databases">
        <title>Genome sequencing for Strongylocentrotus purpuratus.</title>
        <authorList>
            <person name="Murali S."/>
            <person name="Liu Y."/>
            <person name="Vee V."/>
            <person name="English A."/>
            <person name="Wang M."/>
            <person name="Skinner E."/>
            <person name="Han Y."/>
            <person name="Muzny D.M."/>
            <person name="Worley K.C."/>
            <person name="Gibbs R.A."/>
        </authorList>
    </citation>
    <scope>NUCLEOTIDE SEQUENCE</scope>
</reference>
<dbReference type="KEGG" id="spu:115924714"/>
<keyword evidence="3" id="KW-0677">Repeat</keyword>
<proteinExistence type="predicted"/>
<dbReference type="PROSITE" id="PS50026">
    <property type="entry name" value="EGF_3"/>
    <property type="match status" value="1"/>
</dbReference>
<dbReference type="SMART" id="SM00179">
    <property type="entry name" value="EGF_CA"/>
    <property type="match status" value="1"/>
</dbReference>
<comment type="caution">
    <text evidence="5">Lacks conserved residue(s) required for the propagation of feature annotation.</text>
</comment>
<dbReference type="Proteomes" id="UP000007110">
    <property type="component" value="Unassembled WGS sequence"/>
</dbReference>
<evidence type="ECO:0000256" key="3">
    <source>
        <dbReference type="ARBA" id="ARBA00022737"/>
    </source>
</evidence>
<dbReference type="Pfam" id="PF07645">
    <property type="entry name" value="EGF_CA"/>
    <property type="match status" value="1"/>
</dbReference>
<dbReference type="OrthoDB" id="10040649at2759"/>
<name>A0A7M7P3J0_STRPU</name>
<keyword evidence="2" id="KW-0732">Signal</keyword>
<dbReference type="AlphaFoldDB" id="A0A7M7P3J0"/>
<keyword evidence="9" id="KW-1185">Reference proteome</keyword>
<dbReference type="InterPro" id="IPR018097">
    <property type="entry name" value="EGF_Ca-bd_CS"/>
</dbReference>
<evidence type="ECO:0000313" key="9">
    <source>
        <dbReference type="Proteomes" id="UP000007110"/>
    </source>
</evidence>
<dbReference type="EnsemblMetazoa" id="XM_030987478">
    <property type="protein sequence ID" value="XP_030843338"/>
    <property type="gene ID" value="LOC115924714"/>
</dbReference>
<evidence type="ECO:0000256" key="5">
    <source>
        <dbReference type="PROSITE-ProRule" id="PRU00076"/>
    </source>
</evidence>
<feature type="domain" description="EGF-like" evidence="7">
    <location>
        <begin position="44"/>
        <end position="83"/>
    </location>
</feature>
<accession>A0A7M7P3J0</accession>
<protein>
    <recommendedName>
        <fullName evidence="7">EGF-like domain-containing protein</fullName>
    </recommendedName>
</protein>
<dbReference type="InterPro" id="IPR000152">
    <property type="entry name" value="EGF-type_Asp/Asn_hydroxyl_site"/>
</dbReference>
<organism evidence="8 9">
    <name type="scientific">Strongylocentrotus purpuratus</name>
    <name type="common">Purple sea urchin</name>
    <dbReference type="NCBI Taxonomy" id="7668"/>
    <lineage>
        <taxon>Eukaryota</taxon>
        <taxon>Metazoa</taxon>
        <taxon>Echinodermata</taxon>
        <taxon>Eleutherozoa</taxon>
        <taxon>Echinozoa</taxon>
        <taxon>Echinoidea</taxon>
        <taxon>Euechinoidea</taxon>
        <taxon>Echinacea</taxon>
        <taxon>Camarodonta</taxon>
        <taxon>Echinidea</taxon>
        <taxon>Strongylocentrotidae</taxon>
        <taxon>Strongylocentrotus</taxon>
    </lineage>
</organism>
<feature type="transmembrane region" description="Helical" evidence="6">
    <location>
        <begin position="99"/>
        <end position="119"/>
    </location>
</feature>
<keyword evidence="6" id="KW-0812">Transmembrane</keyword>
<dbReference type="RefSeq" id="XP_030843338.1">
    <property type="nucleotide sequence ID" value="XM_030987478.1"/>
</dbReference>
<keyword evidence="6" id="KW-1133">Transmembrane helix</keyword>
<dbReference type="SUPFAM" id="SSF57196">
    <property type="entry name" value="EGF/Laminin"/>
    <property type="match status" value="1"/>
</dbReference>
<dbReference type="InterPro" id="IPR000742">
    <property type="entry name" value="EGF"/>
</dbReference>
<dbReference type="InterPro" id="IPR001881">
    <property type="entry name" value="EGF-like_Ca-bd_dom"/>
</dbReference>
<dbReference type="PROSITE" id="PS00010">
    <property type="entry name" value="ASX_HYDROXYL"/>
    <property type="match status" value="1"/>
</dbReference>
<dbReference type="FunFam" id="2.10.25.10:FF:000038">
    <property type="entry name" value="Fibrillin 2"/>
    <property type="match status" value="1"/>
</dbReference>
<evidence type="ECO:0000256" key="1">
    <source>
        <dbReference type="ARBA" id="ARBA00022536"/>
    </source>
</evidence>
<evidence type="ECO:0000256" key="4">
    <source>
        <dbReference type="ARBA" id="ARBA00023157"/>
    </source>
</evidence>
<evidence type="ECO:0000313" key="8">
    <source>
        <dbReference type="EnsemblMetazoa" id="XP_030843338"/>
    </source>
</evidence>
<evidence type="ECO:0000259" key="7">
    <source>
        <dbReference type="PROSITE" id="PS50026"/>
    </source>
</evidence>
<dbReference type="Gene3D" id="2.10.25.10">
    <property type="entry name" value="Laminin"/>
    <property type="match status" value="1"/>
</dbReference>
<dbReference type="InParanoid" id="A0A7M7P3J0"/>
<dbReference type="GO" id="GO:0005509">
    <property type="term" value="F:calcium ion binding"/>
    <property type="evidence" value="ECO:0007669"/>
    <property type="project" value="InterPro"/>
</dbReference>
<dbReference type="PROSITE" id="PS01187">
    <property type="entry name" value="EGF_CA"/>
    <property type="match status" value="1"/>
</dbReference>
<keyword evidence="1 5" id="KW-0245">EGF-like domain</keyword>
<dbReference type="CDD" id="cd00054">
    <property type="entry name" value="EGF_CA"/>
    <property type="match status" value="1"/>
</dbReference>
<dbReference type="InterPro" id="IPR049883">
    <property type="entry name" value="NOTCH1_EGF-like"/>
</dbReference>
<evidence type="ECO:0000256" key="6">
    <source>
        <dbReference type="SAM" id="Phobius"/>
    </source>
</evidence>
<reference evidence="8" key="2">
    <citation type="submission" date="2021-01" db="UniProtKB">
        <authorList>
            <consortium name="EnsemblMetazoa"/>
        </authorList>
    </citation>
    <scope>IDENTIFICATION</scope>
</reference>